<proteinExistence type="predicted"/>
<gene>
    <name evidence="1" type="ORF">QBD03_00405</name>
</gene>
<dbReference type="EMBL" id="CP122959">
    <property type="protein sequence ID" value="WGI19241.1"/>
    <property type="molecule type" value="Genomic_DNA"/>
</dbReference>
<dbReference type="AlphaFoldDB" id="A0AAF0GTC6"/>
<sequence length="251" mass="29457">MKVTELLNVIPYITISKGPISAELVQKNLEDGVECYGDRPFSKVRSRFQRIFNILMVSDEFAKGLQKEWGTQLTKEEFAEKFNRKGDNKNNLENEALLLVLWFYLEYFEMVSNVPSEKQTEGSYIKLIDKLIDNDKVNKNKPWVYHKIDVIRISEGVEQTKSALEDLSASFLYDTKENRNLKDDKSEYTFDILFRAYDGNKETKDKFLRIILETLNPKYNTDEYEKEFKKLRKKVGEGDVAAYKQLNLLLK</sequence>
<reference evidence="1" key="1">
    <citation type="submission" date="2023-04" db="EMBL/GenBank/DDBJ databases">
        <title>Novel strain of Lactilactobacillus sakei and use thereof.</title>
        <authorList>
            <person name="Kim S.Y."/>
        </authorList>
    </citation>
    <scope>NUCLEOTIDE SEQUENCE</scope>
    <source>
        <strain evidence="1">HUP1</strain>
    </source>
</reference>
<dbReference type="RefSeq" id="WP_280102913.1">
    <property type="nucleotide sequence ID" value="NZ_CP122959.1"/>
</dbReference>
<dbReference type="Proteomes" id="UP001179858">
    <property type="component" value="Chromosome"/>
</dbReference>
<accession>A0AAF0GTC6</accession>
<protein>
    <submittedName>
        <fullName evidence="1">Uncharacterized protein</fullName>
    </submittedName>
</protein>
<organism evidence="1 2">
    <name type="scientific">Latilactobacillus sakei</name>
    <name type="common">Lactobacillus sakei</name>
    <dbReference type="NCBI Taxonomy" id="1599"/>
    <lineage>
        <taxon>Bacteria</taxon>
        <taxon>Bacillati</taxon>
        <taxon>Bacillota</taxon>
        <taxon>Bacilli</taxon>
        <taxon>Lactobacillales</taxon>
        <taxon>Lactobacillaceae</taxon>
        <taxon>Latilactobacillus</taxon>
    </lineage>
</organism>
<evidence type="ECO:0000313" key="1">
    <source>
        <dbReference type="EMBL" id="WGI19241.1"/>
    </source>
</evidence>
<evidence type="ECO:0000313" key="2">
    <source>
        <dbReference type="Proteomes" id="UP001179858"/>
    </source>
</evidence>
<name>A0AAF0GTC6_LATSK</name>